<dbReference type="AlphaFoldDB" id="A0A1Y1I9N8"/>
<feature type="domain" description="Clathrin/coatomer adaptor adaptin-like N-terminal" evidence="9">
    <location>
        <begin position="45"/>
        <end position="577"/>
    </location>
</feature>
<dbReference type="SUPFAM" id="SSF48371">
    <property type="entry name" value="ARM repeat"/>
    <property type="match status" value="1"/>
</dbReference>
<comment type="subcellular location">
    <subcellularLocation>
        <location evidence="1">Endomembrane system</location>
    </subcellularLocation>
</comment>
<dbReference type="PIRSF" id="PIRSF037096">
    <property type="entry name" value="AP3_complex_beta"/>
    <property type="match status" value="1"/>
</dbReference>
<dbReference type="STRING" id="105231.A0A1Y1I9N8"/>
<proteinExistence type="inferred from homology"/>
<feature type="region of interest" description="Disordered" evidence="7">
    <location>
        <begin position="824"/>
        <end position="879"/>
    </location>
</feature>
<keyword evidence="8" id="KW-0732">Signal</keyword>
<dbReference type="InterPro" id="IPR026740">
    <property type="entry name" value="AP3_beta"/>
</dbReference>
<dbReference type="Proteomes" id="UP000054558">
    <property type="component" value="Unassembled WGS sequence"/>
</dbReference>
<dbReference type="Pfam" id="PF01602">
    <property type="entry name" value="Adaptin_N"/>
    <property type="match status" value="2"/>
</dbReference>
<feature type="domain" description="Clathrin/coatomer adaptor adaptin-like N-terminal" evidence="9">
    <location>
        <begin position="683"/>
        <end position="820"/>
    </location>
</feature>
<feature type="region of interest" description="Disordered" evidence="7">
    <location>
        <begin position="934"/>
        <end position="1075"/>
    </location>
</feature>
<keyword evidence="5 6" id="KW-0472">Membrane</keyword>
<comment type="similarity">
    <text evidence="2 6">Belongs to the adaptor complexes large subunit family.</text>
</comment>
<feature type="compositionally biased region" description="Basic and acidic residues" evidence="7">
    <location>
        <begin position="283"/>
        <end position="292"/>
    </location>
</feature>
<evidence type="ECO:0000256" key="1">
    <source>
        <dbReference type="ARBA" id="ARBA00004308"/>
    </source>
</evidence>
<gene>
    <name evidence="10" type="ORF">KFL_002570090</name>
</gene>
<dbReference type="InterPro" id="IPR002553">
    <property type="entry name" value="Clathrin/coatomer_adapt-like_N"/>
</dbReference>
<dbReference type="InterPro" id="IPR026739">
    <property type="entry name" value="AP_beta"/>
</dbReference>
<dbReference type="PANTHER" id="PTHR11134">
    <property type="entry name" value="ADAPTOR COMPLEX SUBUNIT BETA FAMILY MEMBER"/>
    <property type="match status" value="1"/>
</dbReference>
<dbReference type="EMBL" id="DF237206">
    <property type="protein sequence ID" value="GAQ85841.1"/>
    <property type="molecule type" value="Genomic_DNA"/>
</dbReference>
<feature type="compositionally biased region" description="Polar residues" evidence="7">
    <location>
        <begin position="581"/>
        <end position="595"/>
    </location>
</feature>
<sequence length="1098" mass="116495">MQAWTSSAGNAAALSLLRAGSLLSRVGSDAAYIDEPEERAIPPLLESRYVEEKVEGLKRTIALINLGKDVSEYFPQVVKNVATPSLEVKKLVYMYLVHYAEKKPDEALLAINTLQKDLSNPDPTVRALALRALTGIRVRVAAPLAVLAVQKCSRDASAYVRRCAAHAVLKLHSLDPVQYGPPMEAVLTTLLGDASPSVVGSAAAALRSVAPDTLGAFARHFPRLCQMLPDLEEWGQIVVLDALLRCARVMFPHPPESGEAGQERVGSSLGSVVRDGLRSGLGDGREGRDGEGGSKTGVNEVRNDGAPEGETHRQGGVEGRSMDGPGTSRGRTTTRGEKLDGNFANREPLDRRRSSAVSAPSESASVESFYFEGGGEPRGVGYAGVPDPLPAIVRPDSLHEATAPELSFQGGAGANDSVPPELRLLLYCSSPLLTSRNSGVVLGAAVLHWHLALPEELPRVVKPLTFLLRSSPRETQYLALSAIATMARERPSLFRGEVRRFFVRAGDPLFVRKLKLEVLTTVAGEGSVNSVLKELQVYVTDADAAFVASVVRALGKLARQVPTVAVRCVRGLLSLALSGEQKATGTDRPSGSGRSESAEGQGETERNGEASSAGRSEPGGAVPSVPSKGSGTDASQRTEAPLGNAPHSMLQNASRAGIVSAASAPLGGSVSQTRTALGSPPGNELVVSESVSVLCGLIRTRPEEFDFAAVELVTGLERIEVSEARAAVLALLADLCGREGVWERVTPVVLRFVVGRFAAEEDVVKLAVLELASKYWLSLSEGQRPHERLLLHHAFTLAKYDSSVDIRDRARFLRRLLNAHDLAFPTERTPSESQPPPTASSEIEKQPLELGAGLGSDGKENDQDFRGQVSGRVNDDQDRLADQEVVRNLLLRPKPASRPPEIAPDRSAFLVGTMSHEANHTAPGYQALPEIGAPREAYGIGTDGKDGSEMVGETRQVSDELRSESSEYSGSYESSDGDSGSGSGASESEGYPTSEAGHGSKEEGVEPSVRASFLERSLDSGQSSDPNVVRQGRTANGAYDGGTEQKLLPKDAASSNEGQEALTGGKPSKSAGNFVGDLLSANDLESWLGSLRVSDFQK</sequence>
<evidence type="ECO:0000256" key="5">
    <source>
        <dbReference type="ARBA" id="ARBA00023136"/>
    </source>
</evidence>
<evidence type="ECO:0000256" key="7">
    <source>
        <dbReference type="SAM" id="MobiDB-lite"/>
    </source>
</evidence>
<name>A0A1Y1I9N8_KLENI</name>
<feature type="compositionally biased region" description="Basic and acidic residues" evidence="7">
    <location>
        <begin position="301"/>
        <end position="315"/>
    </location>
</feature>
<organism evidence="10 11">
    <name type="scientific">Klebsormidium nitens</name>
    <name type="common">Green alga</name>
    <name type="synonym">Ulothrix nitens</name>
    <dbReference type="NCBI Taxonomy" id="105231"/>
    <lineage>
        <taxon>Eukaryota</taxon>
        <taxon>Viridiplantae</taxon>
        <taxon>Streptophyta</taxon>
        <taxon>Klebsormidiophyceae</taxon>
        <taxon>Klebsormidiales</taxon>
        <taxon>Klebsormidiaceae</taxon>
        <taxon>Klebsormidium</taxon>
    </lineage>
</organism>
<evidence type="ECO:0000259" key="9">
    <source>
        <dbReference type="Pfam" id="PF01602"/>
    </source>
</evidence>
<feature type="compositionally biased region" description="Low complexity" evidence="7">
    <location>
        <begin position="324"/>
        <end position="333"/>
    </location>
</feature>
<evidence type="ECO:0000256" key="3">
    <source>
        <dbReference type="ARBA" id="ARBA00022448"/>
    </source>
</evidence>
<evidence type="ECO:0000256" key="2">
    <source>
        <dbReference type="ARBA" id="ARBA00006613"/>
    </source>
</evidence>
<protein>
    <recommendedName>
        <fullName evidence="6">AP-3 complex subunit beta</fullName>
    </recommendedName>
</protein>
<keyword evidence="11" id="KW-1185">Reference proteome</keyword>
<evidence type="ECO:0000256" key="8">
    <source>
        <dbReference type="SAM" id="SignalP"/>
    </source>
</evidence>
<feature type="compositionally biased region" description="Polar residues" evidence="7">
    <location>
        <begin position="627"/>
        <end position="638"/>
    </location>
</feature>
<feature type="compositionally biased region" description="Basic and acidic residues" evidence="7">
    <location>
        <begin position="956"/>
        <end position="965"/>
    </location>
</feature>
<dbReference type="OrthoDB" id="10254310at2759"/>
<feature type="signal peptide" evidence="8">
    <location>
        <begin position="1"/>
        <end position="19"/>
    </location>
</feature>
<dbReference type="Gene3D" id="1.25.10.10">
    <property type="entry name" value="Leucine-rich Repeat Variant"/>
    <property type="match status" value="1"/>
</dbReference>
<evidence type="ECO:0000256" key="4">
    <source>
        <dbReference type="ARBA" id="ARBA00022927"/>
    </source>
</evidence>
<dbReference type="OMA" id="TFNPIDS"/>
<keyword evidence="3 6" id="KW-0813">Transport</keyword>
<accession>A0A1Y1I9N8</accession>
<evidence type="ECO:0000256" key="6">
    <source>
        <dbReference type="PIRNR" id="PIRNR037096"/>
    </source>
</evidence>
<feature type="region of interest" description="Disordered" evidence="7">
    <location>
        <begin position="253"/>
        <end position="362"/>
    </location>
</feature>
<dbReference type="InterPro" id="IPR011989">
    <property type="entry name" value="ARM-like"/>
</dbReference>
<evidence type="ECO:0000313" key="11">
    <source>
        <dbReference type="Proteomes" id="UP000054558"/>
    </source>
</evidence>
<dbReference type="GO" id="GO:0012505">
    <property type="term" value="C:endomembrane system"/>
    <property type="evidence" value="ECO:0007669"/>
    <property type="project" value="UniProtKB-SubCell"/>
</dbReference>
<keyword evidence="4 6" id="KW-0653">Protein transport</keyword>
<feature type="region of interest" description="Disordered" evidence="7">
    <location>
        <begin position="580"/>
        <end position="648"/>
    </location>
</feature>
<dbReference type="InterPro" id="IPR016024">
    <property type="entry name" value="ARM-type_fold"/>
</dbReference>
<feature type="compositionally biased region" description="Low complexity" evidence="7">
    <location>
        <begin position="966"/>
        <end position="991"/>
    </location>
</feature>
<dbReference type="GO" id="GO:0016192">
    <property type="term" value="P:vesicle-mediated transport"/>
    <property type="evidence" value="ECO:0000318"/>
    <property type="project" value="GO_Central"/>
</dbReference>
<evidence type="ECO:0000313" key="10">
    <source>
        <dbReference type="EMBL" id="GAQ85841.1"/>
    </source>
</evidence>
<dbReference type="GO" id="GO:0006886">
    <property type="term" value="P:intracellular protein transport"/>
    <property type="evidence" value="ECO:0007669"/>
    <property type="project" value="InterPro"/>
</dbReference>
<feature type="chain" id="PRO_5012440426" description="AP-3 complex subunit beta" evidence="8">
    <location>
        <begin position="20"/>
        <end position="1098"/>
    </location>
</feature>
<dbReference type="GO" id="GO:0030123">
    <property type="term" value="C:AP-3 adaptor complex"/>
    <property type="evidence" value="ECO:0007669"/>
    <property type="project" value="UniProtKB-UniRule"/>
</dbReference>
<reference evidence="10 11" key="1">
    <citation type="journal article" date="2014" name="Nat. Commun.">
        <title>Klebsormidium flaccidum genome reveals primary factors for plant terrestrial adaptation.</title>
        <authorList>
            <person name="Hori K."/>
            <person name="Maruyama F."/>
            <person name="Fujisawa T."/>
            <person name="Togashi T."/>
            <person name="Yamamoto N."/>
            <person name="Seo M."/>
            <person name="Sato S."/>
            <person name="Yamada T."/>
            <person name="Mori H."/>
            <person name="Tajima N."/>
            <person name="Moriyama T."/>
            <person name="Ikeuchi M."/>
            <person name="Watanabe M."/>
            <person name="Wada H."/>
            <person name="Kobayashi K."/>
            <person name="Saito M."/>
            <person name="Masuda T."/>
            <person name="Sasaki-Sekimoto Y."/>
            <person name="Mashiguchi K."/>
            <person name="Awai K."/>
            <person name="Shimojima M."/>
            <person name="Masuda S."/>
            <person name="Iwai M."/>
            <person name="Nobusawa T."/>
            <person name="Narise T."/>
            <person name="Kondo S."/>
            <person name="Saito H."/>
            <person name="Sato R."/>
            <person name="Murakawa M."/>
            <person name="Ihara Y."/>
            <person name="Oshima-Yamada Y."/>
            <person name="Ohtaka K."/>
            <person name="Satoh M."/>
            <person name="Sonobe K."/>
            <person name="Ishii M."/>
            <person name="Ohtani R."/>
            <person name="Kanamori-Sato M."/>
            <person name="Honoki R."/>
            <person name="Miyazaki D."/>
            <person name="Mochizuki H."/>
            <person name="Umetsu J."/>
            <person name="Higashi K."/>
            <person name="Shibata D."/>
            <person name="Kamiya Y."/>
            <person name="Sato N."/>
            <person name="Nakamura Y."/>
            <person name="Tabata S."/>
            <person name="Ida S."/>
            <person name="Kurokawa K."/>
            <person name="Ohta H."/>
        </authorList>
    </citation>
    <scope>NUCLEOTIDE SEQUENCE [LARGE SCALE GENOMIC DNA]</scope>
    <source>
        <strain evidence="10 11">NIES-2285</strain>
    </source>
</reference>